<reference evidence="3" key="1">
    <citation type="submission" date="2020-09" db="EMBL/GenBank/DDBJ databases">
        <authorList>
            <person name="Yoon J.-W."/>
        </authorList>
    </citation>
    <scope>NUCLEOTIDE SEQUENCE</scope>
    <source>
        <strain evidence="3">KMU-158</strain>
    </source>
</reference>
<dbReference type="AlphaFoldDB" id="A0A927C0V2"/>
<keyword evidence="4" id="KW-1185">Reference proteome</keyword>
<comment type="caution">
    <text evidence="3">The sequence shown here is derived from an EMBL/GenBank/DDBJ whole genome shotgun (WGS) entry which is preliminary data.</text>
</comment>
<feature type="region of interest" description="Disordered" evidence="1">
    <location>
        <begin position="9"/>
        <end position="71"/>
    </location>
</feature>
<accession>A0A927C0V2</accession>
<proteinExistence type="predicted"/>
<dbReference type="InterPro" id="IPR036513">
    <property type="entry name" value="STAS_dom_sf"/>
</dbReference>
<feature type="compositionally biased region" description="Basic and acidic residues" evidence="1">
    <location>
        <begin position="57"/>
        <end position="67"/>
    </location>
</feature>
<sequence>MTEEFVILLGDAGEQSGAEKPAAKAKPAAKKPAAKPAADAKKGNEEFVILLGDEPEEKPAPKAEPKKAASKGSDEFVILLDDPAPVKKADSSDGWTYELGGEETIGQVKALHQKLMASPLDKVSEIIIDGSEVQNIDTSALQLLVYFTRYGTERGVNVSVVNPSAKMKGSVELLGYAPHLNIAA</sequence>
<gene>
    <name evidence="3" type="ORF">IB286_03840</name>
</gene>
<evidence type="ECO:0000256" key="1">
    <source>
        <dbReference type="SAM" id="MobiDB-lite"/>
    </source>
</evidence>
<protein>
    <submittedName>
        <fullName evidence="3">STAS domain-containing protein</fullName>
    </submittedName>
</protein>
<dbReference type="Pfam" id="PF13466">
    <property type="entry name" value="STAS_2"/>
    <property type="match status" value="1"/>
</dbReference>
<dbReference type="Proteomes" id="UP000610558">
    <property type="component" value="Unassembled WGS sequence"/>
</dbReference>
<dbReference type="InterPro" id="IPR058548">
    <property type="entry name" value="MlaB-like_STAS"/>
</dbReference>
<dbReference type="InterPro" id="IPR002645">
    <property type="entry name" value="STAS_dom"/>
</dbReference>
<dbReference type="CDD" id="cd07043">
    <property type="entry name" value="STAS_anti-anti-sigma_factors"/>
    <property type="match status" value="1"/>
</dbReference>
<name>A0A927C0V2_9GAMM</name>
<dbReference type="EMBL" id="JACXLD010000001">
    <property type="protein sequence ID" value="MBD2858128.1"/>
    <property type="molecule type" value="Genomic_DNA"/>
</dbReference>
<dbReference type="Gene3D" id="3.30.750.24">
    <property type="entry name" value="STAS domain"/>
    <property type="match status" value="1"/>
</dbReference>
<dbReference type="SUPFAM" id="SSF52091">
    <property type="entry name" value="SpoIIaa-like"/>
    <property type="match status" value="1"/>
</dbReference>
<feature type="domain" description="STAS" evidence="2">
    <location>
        <begin position="97"/>
        <end position="184"/>
    </location>
</feature>
<dbReference type="PROSITE" id="PS50801">
    <property type="entry name" value="STAS"/>
    <property type="match status" value="1"/>
</dbReference>
<evidence type="ECO:0000259" key="2">
    <source>
        <dbReference type="PROSITE" id="PS50801"/>
    </source>
</evidence>
<organism evidence="3 4">
    <name type="scientific">Spongiibacter pelagi</name>
    <dbReference type="NCBI Taxonomy" id="2760804"/>
    <lineage>
        <taxon>Bacteria</taxon>
        <taxon>Pseudomonadati</taxon>
        <taxon>Pseudomonadota</taxon>
        <taxon>Gammaproteobacteria</taxon>
        <taxon>Cellvibrionales</taxon>
        <taxon>Spongiibacteraceae</taxon>
        <taxon>Spongiibacter</taxon>
    </lineage>
</organism>
<evidence type="ECO:0000313" key="3">
    <source>
        <dbReference type="EMBL" id="MBD2858128.1"/>
    </source>
</evidence>
<evidence type="ECO:0000313" key="4">
    <source>
        <dbReference type="Proteomes" id="UP000610558"/>
    </source>
</evidence>
<dbReference type="RefSeq" id="WP_190762566.1">
    <property type="nucleotide sequence ID" value="NZ_JACXLD010000001.1"/>
</dbReference>